<dbReference type="EMBL" id="OIVN01000258">
    <property type="protein sequence ID" value="SPC77203.1"/>
    <property type="molecule type" value="Genomic_DNA"/>
</dbReference>
<dbReference type="InterPro" id="IPR006527">
    <property type="entry name" value="F-box-assoc_dom_typ1"/>
</dbReference>
<dbReference type="InterPro" id="IPR036047">
    <property type="entry name" value="F-box-like_dom_sf"/>
</dbReference>
<dbReference type="PANTHER" id="PTHR31672">
    <property type="entry name" value="BNACNNG10540D PROTEIN"/>
    <property type="match status" value="1"/>
</dbReference>
<proteinExistence type="predicted"/>
<dbReference type="InterPro" id="IPR001810">
    <property type="entry name" value="F-box_dom"/>
</dbReference>
<dbReference type="Gene3D" id="1.20.1280.50">
    <property type="match status" value="1"/>
</dbReference>
<name>A0A2N9EQZ6_FAGSY</name>
<dbReference type="AlphaFoldDB" id="A0A2N9EQZ6"/>
<protein>
    <recommendedName>
        <fullName evidence="1">F-box domain-containing protein</fullName>
    </recommendedName>
</protein>
<reference evidence="2" key="1">
    <citation type="submission" date="2018-02" db="EMBL/GenBank/DDBJ databases">
        <authorList>
            <person name="Cohen D.B."/>
            <person name="Kent A.D."/>
        </authorList>
    </citation>
    <scope>NUCLEOTIDE SEQUENCE</scope>
</reference>
<dbReference type="PANTHER" id="PTHR31672:SF13">
    <property type="entry name" value="F-BOX PROTEIN CPR30-LIKE"/>
    <property type="match status" value="1"/>
</dbReference>
<feature type="domain" description="F-box" evidence="1">
    <location>
        <begin position="8"/>
        <end position="49"/>
    </location>
</feature>
<dbReference type="Pfam" id="PF07734">
    <property type="entry name" value="FBA_1"/>
    <property type="match status" value="1"/>
</dbReference>
<dbReference type="InterPro" id="IPR050796">
    <property type="entry name" value="SCF_F-box_component"/>
</dbReference>
<accession>A0A2N9EQZ6</accession>
<evidence type="ECO:0000259" key="1">
    <source>
        <dbReference type="SMART" id="SM00256"/>
    </source>
</evidence>
<gene>
    <name evidence="2" type="ORF">FSB_LOCUS5085</name>
</gene>
<dbReference type="CDD" id="cd22157">
    <property type="entry name" value="F-box_AtFBW1-like"/>
    <property type="match status" value="1"/>
</dbReference>
<dbReference type="Pfam" id="PF00646">
    <property type="entry name" value="F-box"/>
    <property type="match status" value="1"/>
</dbReference>
<sequence length="410" mass="47246">MGSSGSDLPQDVVEDILSRLPAKSIMRFRCVNKSIWSTLFQNPTFIAKHHSFQSQNNPTFVIKRRDDIIQKALISLHPNLDSDSGVELLNLDDMPFFKGDMKEEEEERLDILGDRSINGIICLYNYPWRYQQPCDHHFRIVLWNPAIREFKLLPTNPVHCPSPNPHVRHEFIGFGFGYDHKSNDYKVVRIVIFWDFTPYLDWNGNGYYCPPLVEVYTLSTDSWRQIDAVFNASINYNVRNSQFYLNGAYHWHGSIAGKHSNAIVSFDMTEEVFRIIRLPDLDENNVSALDKNAIWGEYLVLNNCIAMIVYDIQETVIEKIFDIWVMREYGVKESWTKQFVIGPLSGIQIQLGFTMNDELLMVARDGQLVSYNSNAQEIKSLQVRGLLNATQAIVYKESLVSVMGGNVIEN</sequence>
<organism evidence="2">
    <name type="scientific">Fagus sylvatica</name>
    <name type="common">Beechnut</name>
    <dbReference type="NCBI Taxonomy" id="28930"/>
    <lineage>
        <taxon>Eukaryota</taxon>
        <taxon>Viridiplantae</taxon>
        <taxon>Streptophyta</taxon>
        <taxon>Embryophyta</taxon>
        <taxon>Tracheophyta</taxon>
        <taxon>Spermatophyta</taxon>
        <taxon>Magnoliopsida</taxon>
        <taxon>eudicotyledons</taxon>
        <taxon>Gunneridae</taxon>
        <taxon>Pentapetalae</taxon>
        <taxon>rosids</taxon>
        <taxon>fabids</taxon>
        <taxon>Fagales</taxon>
        <taxon>Fagaceae</taxon>
        <taxon>Fagus</taxon>
    </lineage>
</organism>
<dbReference type="SUPFAM" id="SSF81383">
    <property type="entry name" value="F-box domain"/>
    <property type="match status" value="1"/>
</dbReference>
<dbReference type="SMART" id="SM00256">
    <property type="entry name" value="FBOX"/>
    <property type="match status" value="1"/>
</dbReference>
<evidence type="ECO:0000313" key="2">
    <source>
        <dbReference type="EMBL" id="SPC77203.1"/>
    </source>
</evidence>
<dbReference type="NCBIfam" id="TIGR01640">
    <property type="entry name" value="F_box_assoc_1"/>
    <property type="match status" value="1"/>
</dbReference>
<dbReference type="InterPro" id="IPR017451">
    <property type="entry name" value="F-box-assoc_interact_dom"/>
</dbReference>